<keyword evidence="6 10" id="KW-0653">Protein transport</keyword>
<dbReference type="Proteomes" id="UP001152795">
    <property type="component" value="Unassembled WGS sequence"/>
</dbReference>
<feature type="transmembrane region" description="Helical" evidence="10">
    <location>
        <begin position="117"/>
        <end position="138"/>
    </location>
</feature>
<feature type="transmembrane region" description="Helical" evidence="10">
    <location>
        <begin position="92"/>
        <end position="111"/>
    </location>
</feature>
<keyword evidence="4 10" id="KW-0813">Transport</keyword>
<evidence type="ECO:0000256" key="6">
    <source>
        <dbReference type="ARBA" id="ARBA00022927"/>
    </source>
</evidence>
<dbReference type="PANTHER" id="PTHR12952">
    <property type="entry name" value="SYS1"/>
    <property type="match status" value="1"/>
</dbReference>
<keyword evidence="7 10" id="KW-1133">Transmembrane helix</keyword>
<evidence type="ECO:0000256" key="4">
    <source>
        <dbReference type="ARBA" id="ARBA00022448"/>
    </source>
</evidence>
<gene>
    <name evidence="11" type="ORF">PACLA_8A038391</name>
</gene>
<evidence type="ECO:0000256" key="3">
    <source>
        <dbReference type="ARBA" id="ARBA00014516"/>
    </source>
</evidence>
<comment type="caution">
    <text evidence="11">The sequence shown here is derived from an EMBL/GenBank/DDBJ whole genome shotgun (WGS) entry which is preliminary data.</text>
</comment>
<dbReference type="GO" id="GO:0005802">
    <property type="term" value="C:trans-Golgi network"/>
    <property type="evidence" value="ECO:0007669"/>
    <property type="project" value="TreeGrafter"/>
</dbReference>
<organism evidence="11 12">
    <name type="scientific">Paramuricea clavata</name>
    <name type="common">Red gorgonian</name>
    <name type="synonym">Violescent sea-whip</name>
    <dbReference type="NCBI Taxonomy" id="317549"/>
    <lineage>
        <taxon>Eukaryota</taxon>
        <taxon>Metazoa</taxon>
        <taxon>Cnidaria</taxon>
        <taxon>Anthozoa</taxon>
        <taxon>Octocorallia</taxon>
        <taxon>Malacalcyonacea</taxon>
        <taxon>Plexauridae</taxon>
        <taxon>Paramuricea</taxon>
    </lineage>
</organism>
<evidence type="ECO:0000256" key="10">
    <source>
        <dbReference type="PIRNR" id="PIRNR031402"/>
    </source>
</evidence>
<evidence type="ECO:0000256" key="7">
    <source>
        <dbReference type="ARBA" id="ARBA00022989"/>
    </source>
</evidence>
<feature type="transmembrane region" description="Helical" evidence="10">
    <location>
        <begin position="12"/>
        <end position="36"/>
    </location>
</feature>
<protein>
    <recommendedName>
        <fullName evidence="3 10">Protein SYS1 homolog</fullName>
    </recommendedName>
</protein>
<dbReference type="PIRSF" id="PIRSF031402">
    <property type="entry name" value="SYS1_homologue"/>
    <property type="match status" value="1"/>
</dbReference>
<reference evidence="11" key="1">
    <citation type="submission" date="2020-04" db="EMBL/GenBank/DDBJ databases">
        <authorList>
            <person name="Alioto T."/>
            <person name="Alioto T."/>
            <person name="Gomez Garrido J."/>
        </authorList>
    </citation>
    <scope>NUCLEOTIDE SEQUENCE</scope>
    <source>
        <strain evidence="11">A484AB</strain>
    </source>
</reference>
<sequence>MAAQFRSNLWDPVLIVSQIIAIQCTYYVGLGVWILIFDFWMGSVHSLHQIFSDKAVDYSTTRGRLGAIAFILNSLFCAIGLWYIVGRAKQCLDFAATATTIHLVFCMLYLHHIPGSWTWWIVNIVCIAITSVLGEFACMKTEMKAIPITTSTGKSNI</sequence>
<dbReference type="OrthoDB" id="542931at2759"/>
<dbReference type="InterPro" id="IPR019185">
    <property type="entry name" value="Integral_membrane_SYS1-rel"/>
</dbReference>
<evidence type="ECO:0000256" key="9">
    <source>
        <dbReference type="ARBA" id="ARBA00023136"/>
    </source>
</evidence>
<name>A0A6S7FTI7_PARCT</name>
<dbReference type="PANTHER" id="PTHR12952:SF0">
    <property type="entry name" value="PROTEIN SYS1 HOMOLOG"/>
    <property type="match status" value="1"/>
</dbReference>
<comment type="similarity">
    <text evidence="2 10">Belongs to the SYS1 family.</text>
</comment>
<dbReference type="GO" id="GO:0043001">
    <property type="term" value="P:Golgi to plasma membrane protein transport"/>
    <property type="evidence" value="ECO:0007669"/>
    <property type="project" value="TreeGrafter"/>
</dbReference>
<comment type="function">
    <text evidence="10">Involved in protein trafficking.</text>
</comment>
<evidence type="ECO:0000256" key="2">
    <source>
        <dbReference type="ARBA" id="ARBA00008160"/>
    </source>
</evidence>
<keyword evidence="12" id="KW-1185">Reference proteome</keyword>
<dbReference type="InterPro" id="IPR016973">
    <property type="entry name" value="Integral_membrane_SYS1"/>
</dbReference>
<keyword evidence="8 10" id="KW-0333">Golgi apparatus</keyword>
<feature type="transmembrane region" description="Helical" evidence="10">
    <location>
        <begin position="65"/>
        <end position="85"/>
    </location>
</feature>
<evidence type="ECO:0000313" key="12">
    <source>
        <dbReference type="Proteomes" id="UP001152795"/>
    </source>
</evidence>
<dbReference type="GO" id="GO:0034067">
    <property type="term" value="P:protein localization to Golgi apparatus"/>
    <property type="evidence" value="ECO:0007669"/>
    <property type="project" value="TreeGrafter"/>
</dbReference>
<evidence type="ECO:0000256" key="8">
    <source>
        <dbReference type="ARBA" id="ARBA00023034"/>
    </source>
</evidence>
<proteinExistence type="inferred from homology"/>
<dbReference type="GO" id="GO:0005829">
    <property type="term" value="C:cytosol"/>
    <property type="evidence" value="ECO:0007669"/>
    <property type="project" value="GOC"/>
</dbReference>
<dbReference type="GO" id="GO:0000139">
    <property type="term" value="C:Golgi membrane"/>
    <property type="evidence" value="ECO:0007669"/>
    <property type="project" value="UniProtKB-SubCell"/>
</dbReference>
<evidence type="ECO:0000256" key="5">
    <source>
        <dbReference type="ARBA" id="ARBA00022692"/>
    </source>
</evidence>
<evidence type="ECO:0000256" key="1">
    <source>
        <dbReference type="ARBA" id="ARBA00004653"/>
    </source>
</evidence>
<evidence type="ECO:0000313" key="11">
    <source>
        <dbReference type="EMBL" id="CAB3979106.1"/>
    </source>
</evidence>
<dbReference type="Pfam" id="PF09801">
    <property type="entry name" value="SYS1"/>
    <property type="match status" value="1"/>
</dbReference>
<dbReference type="AlphaFoldDB" id="A0A6S7FTI7"/>
<dbReference type="GO" id="GO:0006895">
    <property type="term" value="P:Golgi to endosome transport"/>
    <property type="evidence" value="ECO:0007669"/>
    <property type="project" value="TreeGrafter"/>
</dbReference>
<dbReference type="EMBL" id="CACRXK020000168">
    <property type="protein sequence ID" value="CAB3979106.1"/>
    <property type="molecule type" value="Genomic_DNA"/>
</dbReference>
<comment type="subcellular location">
    <subcellularLocation>
        <location evidence="1 10">Golgi apparatus membrane</location>
        <topology evidence="1 10">Multi-pass membrane protein</topology>
    </subcellularLocation>
</comment>
<keyword evidence="9 10" id="KW-0472">Membrane</keyword>
<accession>A0A6S7FTI7</accession>
<keyword evidence="5 10" id="KW-0812">Transmembrane</keyword>